<evidence type="ECO:0000313" key="9">
    <source>
        <dbReference type="EMBL" id="HGU42163.1"/>
    </source>
</evidence>
<evidence type="ECO:0000256" key="5">
    <source>
        <dbReference type="ARBA" id="ARBA00022898"/>
    </source>
</evidence>
<name>A0A172T5X8_FERPE</name>
<proteinExistence type="inferred from homology"/>
<dbReference type="PANTHER" id="PTHR46383:SF1">
    <property type="entry name" value="ASPARTATE AMINOTRANSFERASE"/>
    <property type="match status" value="1"/>
</dbReference>
<feature type="domain" description="Aminotransferase class I/classII large" evidence="6">
    <location>
        <begin position="27"/>
        <end position="368"/>
    </location>
</feature>
<dbReference type="FunFam" id="3.40.640.10:FF:000033">
    <property type="entry name" value="Aspartate aminotransferase"/>
    <property type="match status" value="1"/>
</dbReference>
<dbReference type="EMBL" id="DSZT01000143">
    <property type="protein sequence ID" value="HGU42163.1"/>
    <property type="molecule type" value="Genomic_DNA"/>
</dbReference>
<dbReference type="GO" id="GO:0008483">
    <property type="term" value="F:transaminase activity"/>
    <property type="evidence" value="ECO:0007669"/>
    <property type="project" value="UniProtKB-KW"/>
</dbReference>
<evidence type="ECO:0000256" key="1">
    <source>
        <dbReference type="ARBA" id="ARBA00001933"/>
    </source>
</evidence>
<evidence type="ECO:0000256" key="2">
    <source>
        <dbReference type="ARBA" id="ARBA00007441"/>
    </source>
</evidence>
<evidence type="ECO:0000256" key="3">
    <source>
        <dbReference type="ARBA" id="ARBA00022576"/>
    </source>
</evidence>
<organism evidence="7 10">
    <name type="scientific">Fervidobacterium pennivorans</name>
    <dbReference type="NCBI Taxonomy" id="93466"/>
    <lineage>
        <taxon>Bacteria</taxon>
        <taxon>Thermotogati</taxon>
        <taxon>Thermotogota</taxon>
        <taxon>Thermotogae</taxon>
        <taxon>Thermotogales</taxon>
        <taxon>Fervidobacteriaceae</taxon>
        <taxon>Fervidobacterium</taxon>
    </lineage>
</organism>
<dbReference type="Gene3D" id="3.40.640.10">
    <property type="entry name" value="Type I PLP-dependent aspartate aminotransferase-like (Major domain)"/>
    <property type="match status" value="1"/>
</dbReference>
<keyword evidence="3 7" id="KW-0032">Aminotransferase</keyword>
<dbReference type="KEGG" id="fng:JM64_08320"/>
<comment type="cofactor">
    <cofactor evidence="1">
        <name>pyridoxal 5'-phosphate</name>
        <dbReference type="ChEBI" id="CHEBI:597326"/>
    </cofactor>
</comment>
<dbReference type="Proteomes" id="UP000077096">
    <property type="component" value="Chromosome"/>
</dbReference>
<reference evidence="8" key="2">
    <citation type="journal article" date="2020" name="mSystems">
        <title>Genome- and Community-Level Interaction Insights into Carbon Utilization and Element Cycling Functions of Hydrothermarchaeota in Hydrothermal Sediment.</title>
        <authorList>
            <person name="Zhou Z."/>
            <person name="Liu Y."/>
            <person name="Xu W."/>
            <person name="Pan J."/>
            <person name="Luo Z.H."/>
            <person name="Li M."/>
        </authorList>
    </citation>
    <scope>NUCLEOTIDE SEQUENCE [LARGE SCALE GENOMIC DNA]</scope>
    <source>
        <strain evidence="9">SpSt-604</strain>
        <strain evidence="8">SpSt-640</strain>
    </source>
</reference>
<evidence type="ECO:0000313" key="7">
    <source>
        <dbReference type="EMBL" id="ANE42364.1"/>
    </source>
</evidence>
<dbReference type="EMBL" id="DTBH01000108">
    <property type="protein sequence ID" value="HGQ77212.1"/>
    <property type="molecule type" value="Genomic_DNA"/>
</dbReference>
<reference evidence="7 10" key="1">
    <citation type="submission" date="2014-08" db="EMBL/GenBank/DDBJ databases">
        <title>Fervidobacterium pennivorans DYC genome.</title>
        <authorList>
            <person name="Wushke S."/>
        </authorList>
    </citation>
    <scope>NUCLEOTIDE SEQUENCE [LARGE SCALE GENOMIC DNA]</scope>
    <source>
        <strain evidence="7 10">DYC</strain>
    </source>
</reference>
<dbReference type="Gene3D" id="3.90.1150.10">
    <property type="entry name" value="Aspartate Aminotransferase, domain 1"/>
    <property type="match status" value="1"/>
</dbReference>
<dbReference type="NCBIfam" id="NF041091">
    <property type="entry name" value="asp_aminotase_Arch"/>
    <property type="match status" value="1"/>
</dbReference>
<keyword evidence="5" id="KW-0663">Pyridoxal phosphate</keyword>
<dbReference type="InterPro" id="IPR015422">
    <property type="entry name" value="PyrdxlP-dep_Trfase_small"/>
</dbReference>
<dbReference type="GO" id="GO:0030170">
    <property type="term" value="F:pyridoxal phosphate binding"/>
    <property type="evidence" value="ECO:0007669"/>
    <property type="project" value="InterPro"/>
</dbReference>
<evidence type="ECO:0000313" key="10">
    <source>
        <dbReference type="Proteomes" id="UP000077096"/>
    </source>
</evidence>
<dbReference type="SUPFAM" id="SSF53383">
    <property type="entry name" value="PLP-dependent transferases"/>
    <property type="match status" value="1"/>
</dbReference>
<sequence>MHPTECIAPSKTLEIDALAKKLLSEGKDVINFTVGEPDFPTPKNIVDKAIEALQKGFTKYTDSNGIPQLREAISKYLKEKKGVSYSPDEIVVSNGGKQALFNAFSAILEENDEVVMFAPLWVSYVPQVLLARGKPVIVRTRFENGFVPTKEEIISHITERTKAILVNSPNNPTGGIYDKETLELIATIANERNIFVISDEVYDDLVYEGKHISMYGLVKDELLIYVNAFSKSHAMTGWRVGYTATKNKEIKKRISKIQSHVSSNINTPAQYAAIEACNTDNAPMIEEFKKRREVILKFAKDYGLKFVEPKGAFYLFFKVNGSDEEFCKQLLSEKLVATVPGSAFEMPGFVRISFATSVEKIEEGMRRLGEFIKQQE</sequence>
<accession>A0A172T5X8</accession>
<dbReference type="InterPro" id="IPR050596">
    <property type="entry name" value="AspAT/PAT-like"/>
</dbReference>
<dbReference type="EMBL" id="CP011393">
    <property type="protein sequence ID" value="ANE42364.1"/>
    <property type="molecule type" value="Genomic_DNA"/>
</dbReference>
<dbReference type="InterPro" id="IPR015421">
    <property type="entry name" value="PyrdxlP-dep_Trfase_major"/>
</dbReference>
<dbReference type="PATRIC" id="fig|93466.3.peg.1751"/>
<dbReference type="OrthoDB" id="9802328at2"/>
<keyword evidence="4 7" id="KW-0808">Transferase</keyword>
<protein>
    <submittedName>
        <fullName evidence="7">Aspartate aminotransferase</fullName>
    </submittedName>
    <submittedName>
        <fullName evidence="8">Pyridoxal phosphate-dependent aminotransferase</fullName>
    </submittedName>
</protein>
<dbReference type="InterPro" id="IPR004839">
    <property type="entry name" value="Aminotransferase_I/II_large"/>
</dbReference>
<dbReference type="InterPro" id="IPR015424">
    <property type="entry name" value="PyrdxlP-dep_Trfase"/>
</dbReference>
<dbReference type="GO" id="GO:0006520">
    <property type="term" value="P:amino acid metabolic process"/>
    <property type="evidence" value="ECO:0007669"/>
    <property type="project" value="InterPro"/>
</dbReference>
<comment type="similarity">
    <text evidence="2">Belongs to the class-I pyridoxal-phosphate-dependent aminotransferase family.</text>
</comment>
<evidence type="ECO:0000259" key="6">
    <source>
        <dbReference type="Pfam" id="PF00155"/>
    </source>
</evidence>
<evidence type="ECO:0000256" key="4">
    <source>
        <dbReference type="ARBA" id="ARBA00022679"/>
    </source>
</evidence>
<dbReference type="Pfam" id="PF00155">
    <property type="entry name" value="Aminotran_1_2"/>
    <property type="match status" value="1"/>
</dbReference>
<evidence type="ECO:0000313" key="8">
    <source>
        <dbReference type="EMBL" id="HGQ77212.1"/>
    </source>
</evidence>
<gene>
    <name evidence="9" type="ORF">ENT72_04510</name>
    <name evidence="8" type="ORF">ENU12_04745</name>
    <name evidence="7" type="ORF">JM64_08320</name>
</gene>
<dbReference type="CDD" id="cd00609">
    <property type="entry name" value="AAT_like"/>
    <property type="match status" value="1"/>
</dbReference>
<dbReference type="AlphaFoldDB" id="A0A172T5X8"/>
<dbReference type="PANTHER" id="PTHR46383">
    <property type="entry name" value="ASPARTATE AMINOTRANSFERASE"/>
    <property type="match status" value="1"/>
</dbReference>